<proteinExistence type="predicted"/>
<reference evidence="1 2" key="1">
    <citation type="journal article" date="2018" name="Sci. Rep.">
        <title>Genomic signatures of local adaptation to the degree of environmental predictability in rotifers.</title>
        <authorList>
            <person name="Franch-Gras L."/>
            <person name="Hahn C."/>
            <person name="Garcia-Roger E.M."/>
            <person name="Carmona M.J."/>
            <person name="Serra M."/>
            <person name="Gomez A."/>
        </authorList>
    </citation>
    <scope>NUCLEOTIDE SEQUENCE [LARGE SCALE GENOMIC DNA]</scope>
    <source>
        <strain evidence="1">HYR1</strain>
    </source>
</reference>
<evidence type="ECO:0000313" key="1">
    <source>
        <dbReference type="EMBL" id="RNA29318.1"/>
    </source>
</evidence>
<gene>
    <name evidence="1" type="ORF">BpHYR1_051136</name>
</gene>
<protein>
    <submittedName>
        <fullName evidence="1">Uncharacterized protein</fullName>
    </submittedName>
</protein>
<dbReference type="Proteomes" id="UP000276133">
    <property type="component" value="Unassembled WGS sequence"/>
</dbReference>
<comment type="caution">
    <text evidence="1">The sequence shown here is derived from an EMBL/GenBank/DDBJ whole genome shotgun (WGS) entry which is preliminary data.</text>
</comment>
<name>A0A3M7S0Z5_BRAPC</name>
<dbReference type="AlphaFoldDB" id="A0A3M7S0Z5"/>
<evidence type="ECO:0000313" key="2">
    <source>
        <dbReference type="Proteomes" id="UP000276133"/>
    </source>
</evidence>
<sequence>MWTISYQCAKESKEIKIIINKFNIPSDERTIRHYNLKLTWTFLFLDSSSSFPGSSSTFPFLS</sequence>
<keyword evidence="2" id="KW-1185">Reference proteome</keyword>
<accession>A0A3M7S0Z5</accession>
<dbReference type="EMBL" id="REGN01002240">
    <property type="protein sequence ID" value="RNA29318.1"/>
    <property type="molecule type" value="Genomic_DNA"/>
</dbReference>
<organism evidence="1 2">
    <name type="scientific">Brachionus plicatilis</name>
    <name type="common">Marine rotifer</name>
    <name type="synonym">Brachionus muelleri</name>
    <dbReference type="NCBI Taxonomy" id="10195"/>
    <lineage>
        <taxon>Eukaryota</taxon>
        <taxon>Metazoa</taxon>
        <taxon>Spiralia</taxon>
        <taxon>Gnathifera</taxon>
        <taxon>Rotifera</taxon>
        <taxon>Eurotatoria</taxon>
        <taxon>Monogononta</taxon>
        <taxon>Pseudotrocha</taxon>
        <taxon>Ploima</taxon>
        <taxon>Brachionidae</taxon>
        <taxon>Brachionus</taxon>
    </lineage>
</organism>